<name>A0A165F604_EXIGL</name>
<feature type="transmembrane region" description="Helical" evidence="1">
    <location>
        <begin position="109"/>
        <end position="129"/>
    </location>
</feature>
<dbReference type="InParanoid" id="A0A165F604"/>
<proteinExistence type="predicted"/>
<dbReference type="OrthoDB" id="10619769at2759"/>
<accession>A0A165F604</accession>
<keyword evidence="1" id="KW-1133">Transmembrane helix</keyword>
<dbReference type="EMBL" id="KV426100">
    <property type="protein sequence ID" value="KZV88438.1"/>
    <property type="molecule type" value="Genomic_DNA"/>
</dbReference>
<evidence type="ECO:0000313" key="3">
    <source>
        <dbReference type="Proteomes" id="UP000077266"/>
    </source>
</evidence>
<reference evidence="2 3" key="1">
    <citation type="journal article" date="2016" name="Mol. Biol. Evol.">
        <title>Comparative Genomics of Early-Diverging Mushroom-Forming Fungi Provides Insights into the Origins of Lignocellulose Decay Capabilities.</title>
        <authorList>
            <person name="Nagy L.G."/>
            <person name="Riley R."/>
            <person name="Tritt A."/>
            <person name="Adam C."/>
            <person name="Daum C."/>
            <person name="Floudas D."/>
            <person name="Sun H."/>
            <person name="Yadav J.S."/>
            <person name="Pangilinan J."/>
            <person name="Larsson K.H."/>
            <person name="Matsuura K."/>
            <person name="Barry K."/>
            <person name="Labutti K."/>
            <person name="Kuo R."/>
            <person name="Ohm R.A."/>
            <person name="Bhattacharya S.S."/>
            <person name="Shirouzu T."/>
            <person name="Yoshinaga Y."/>
            <person name="Martin F.M."/>
            <person name="Grigoriev I.V."/>
            <person name="Hibbett D.S."/>
        </authorList>
    </citation>
    <scope>NUCLEOTIDE SEQUENCE [LARGE SCALE GENOMIC DNA]</scope>
    <source>
        <strain evidence="2 3">HHB12029</strain>
    </source>
</reference>
<protein>
    <submittedName>
        <fullName evidence="2">Uncharacterized protein</fullName>
    </submittedName>
</protein>
<feature type="transmembrane region" description="Helical" evidence="1">
    <location>
        <begin position="136"/>
        <end position="161"/>
    </location>
</feature>
<feature type="transmembrane region" description="Helical" evidence="1">
    <location>
        <begin position="173"/>
        <end position="191"/>
    </location>
</feature>
<keyword evidence="1" id="KW-0812">Transmembrane</keyword>
<sequence>MPGVLTYSPTTRKLYLETGYSTTPVVASVPRGPPRSRAPSLATIDEKQEVGAGLHEYELVMSYDAENQAEEDEPSTRSSITPGGFFGLLLALYPVVLEFTSSQNAENLGAYYVIAGAALYFAACIECLAGKVHSVVAFLIIFWLWIGCAVIAHSVSLVALLPQAGATDRNVGGYAALWFGLLLSNLCVVGYQRMQRYNRARSRAVQI</sequence>
<dbReference type="AlphaFoldDB" id="A0A165F604"/>
<dbReference type="Proteomes" id="UP000077266">
    <property type="component" value="Unassembled WGS sequence"/>
</dbReference>
<keyword evidence="1" id="KW-0472">Membrane</keyword>
<organism evidence="2 3">
    <name type="scientific">Exidia glandulosa HHB12029</name>
    <dbReference type="NCBI Taxonomy" id="1314781"/>
    <lineage>
        <taxon>Eukaryota</taxon>
        <taxon>Fungi</taxon>
        <taxon>Dikarya</taxon>
        <taxon>Basidiomycota</taxon>
        <taxon>Agaricomycotina</taxon>
        <taxon>Agaricomycetes</taxon>
        <taxon>Auriculariales</taxon>
        <taxon>Exidiaceae</taxon>
        <taxon>Exidia</taxon>
    </lineage>
</organism>
<evidence type="ECO:0000313" key="2">
    <source>
        <dbReference type="EMBL" id="KZV88438.1"/>
    </source>
</evidence>
<evidence type="ECO:0000256" key="1">
    <source>
        <dbReference type="SAM" id="Phobius"/>
    </source>
</evidence>
<gene>
    <name evidence="2" type="ORF">EXIGLDRAFT_839227</name>
</gene>
<keyword evidence="3" id="KW-1185">Reference proteome</keyword>